<evidence type="ECO:0000256" key="1">
    <source>
        <dbReference type="SAM" id="Phobius"/>
    </source>
</evidence>
<feature type="transmembrane region" description="Helical" evidence="1">
    <location>
        <begin position="71"/>
        <end position="92"/>
    </location>
</feature>
<keyword evidence="1" id="KW-0472">Membrane</keyword>
<reference evidence="3" key="1">
    <citation type="submission" date="2019-09" db="EMBL/GenBank/DDBJ databases">
        <title>Antimicrobial potential of Antarctic Bacteria.</title>
        <authorList>
            <person name="Benaud N."/>
            <person name="Edwards R.J."/>
            <person name="Ferrari B.C."/>
        </authorList>
    </citation>
    <scope>NUCLEOTIDE SEQUENCE [LARGE SCALE GENOMIC DNA]</scope>
    <source>
        <strain evidence="3">SPB151</strain>
    </source>
</reference>
<dbReference type="Proteomes" id="UP000515563">
    <property type="component" value="Chromosome"/>
</dbReference>
<dbReference type="AlphaFoldDB" id="A0A7G6X0P6"/>
<feature type="transmembrane region" description="Helical" evidence="1">
    <location>
        <begin position="37"/>
        <end position="59"/>
    </location>
</feature>
<proteinExistence type="predicted"/>
<organism evidence="2 3">
    <name type="scientific">Kribbella qitaiheensis</name>
    <dbReference type="NCBI Taxonomy" id="1544730"/>
    <lineage>
        <taxon>Bacteria</taxon>
        <taxon>Bacillati</taxon>
        <taxon>Actinomycetota</taxon>
        <taxon>Actinomycetes</taxon>
        <taxon>Propionibacteriales</taxon>
        <taxon>Kribbellaceae</taxon>
        <taxon>Kribbella</taxon>
    </lineage>
</organism>
<protein>
    <submittedName>
        <fullName evidence="2">Uncharacterized protein</fullName>
    </submittedName>
</protein>
<gene>
    <name evidence="2" type="ORF">F1D05_20185</name>
</gene>
<dbReference type="EMBL" id="CP043661">
    <property type="protein sequence ID" value="QNE19811.1"/>
    <property type="molecule type" value="Genomic_DNA"/>
</dbReference>
<accession>A0A7G6X0P6</accession>
<evidence type="ECO:0000313" key="2">
    <source>
        <dbReference type="EMBL" id="QNE19811.1"/>
    </source>
</evidence>
<dbReference type="KEGG" id="kqi:F1D05_20185"/>
<dbReference type="RefSeq" id="WP_185441750.1">
    <property type="nucleotide sequence ID" value="NZ_CP043661.1"/>
</dbReference>
<sequence>MAAPETRAHLYWACSALSALTLLFLLAKVTGPATVSTLAWVGAVLVVLSTLTLTALYAGCALGRVDLSTTVAGKATLLQLSVAPLVIAIAAATTLPDHYTGTLALLLPWGIGYWLHNLDPNPTDN</sequence>
<keyword evidence="1" id="KW-0812">Transmembrane</keyword>
<keyword evidence="3" id="KW-1185">Reference proteome</keyword>
<name>A0A7G6X0P6_9ACTN</name>
<reference evidence="2 3" key="2">
    <citation type="journal article" date="2020" name="Microbiol. Resour. Announc.">
        <title>Antarctic desert soil bacteria exhibit high novel natural product potential, evaluated through long-read genome sequencing and comparative genomics.</title>
        <authorList>
            <person name="Benaud N."/>
            <person name="Edwards R.J."/>
            <person name="Amos T.G."/>
            <person name="D'Agostino P.M."/>
            <person name="Gutierrez-Chavez C."/>
            <person name="Montgomery K."/>
            <person name="Nicetic I."/>
            <person name="Ferrari B.C."/>
        </authorList>
    </citation>
    <scope>NUCLEOTIDE SEQUENCE [LARGE SCALE GENOMIC DNA]</scope>
    <source>
        <strain evidence="2 3">SPB151</strain>
    </source>
</reference>
<keyword evidence="1" id="KW-1133">Transmembrane helix</keyword>
<evidence type="ECO:0000313" key="3">
    <source>
        <dbReference type="Proteomes" id="UP000515563"/>
    </source>
</evidence>